<dbReference type="GO" id="GO:0008379">
    <property type="term" value="F:thioredoxin peroxidase activity"/>
    <property type="evidence" value="ECO:0007669"/>
    <property type="project" value="InterPro"/>
</dbReference>
<dbReference type="InterPro" id="IPR013740">
    <property type="entry name" value="Redoxin"/>
</dbReference>
<comment type="function">
    <text evidence="1">Thiol-specific peroxidase that catalyzes the reduction of hydrogen peroxide and organic hydroperoxides to water and alcohols, respectively. Plays a role in cell protection against oxidative stress by detoxifying peroxides and as sensor of hydrogen peroxide-mediated signaling events.</text>
</comment>
<comment type="similarity">
    <text evidence="3 10">Belongs to the peroxiredoxin family. Prx5 subfamily.</text>
</comment>
<evidence type="ECO:0000256" key="3">
    <source>
        <dbReference type="ARBA" id="ARBA00010505"/>
    </source>
</evidence>
<sequence length="245" mass="25400">MTDAPPLAGSRGAYPARPRPSPRLGRGGRAVVRAGIGVQLLSLDVLTGRVGSGFVPAAAFGSAQRGRDWTLGGAHGFRSAASAMAPIKVGDAIPSVMVFEGEPGNKVNLAELFKGKKGVLFGVPGAFTPGCSKTHLPGFMEQAEALKAKGVQVIACLSVNDVFVTEAWGRAHNSGGKVRLLADPTGAFGKETDLLLDDSLVSLFGNHRLKRFSMVIENGIVKSLNVEPDGTGLTCSLAPNILSQL</sequence>
<evidence type="ECO:0000259" key="12">
    <source>
        <dbReference type="PROSITE" id="PS51352"/>
    </source>
</evidence>
<comment type="caution">
    <text evidence="13">The sequence shown here is derived from an EMBL/GenBank/DDBJ whole genome shotgun (WGS) entry which is preliminary data.</text>
</comment>
<dbReference type="GO" id="GO:0005739">
    <property type="term" value="C:mitochondrion"/>
    <property type="evidence" value="ECO:0007669"/>
    <property type="project" value="TreeGrafter"/>
</dbReference>
<evidence type="ECO:0000256" key="9">
    <source>
        <dbReference type="PIRSR" id="PIRSR637944-1"/>
    </source>
</evidence>
<evidence type="ECO:0000256" key="11">
    <source>
        <dbReference type="SAM" id="MobiDB-lite"/>
    </source>
</evidence>
<dbReference type="SUPFAM" id="SSF52833">
    <property type="entry name" value="Thioredoxin-like"/>
    <property type="match status" value="1"/>
</dbReference>
<keyword evidence="14" id="KW-1185">Reference proteome</keyword>
<protein>
    <recommendedName>
        <fullName evidence="10">Peroxiredoxin-5</fullName>
        <ecNumber evidence="10">1.11.1.24</ecNumber>
    </recommendedName>
</protein>
<reference evidence="13" key="1">
    <citation type="submission" date="2020-12" db="EMBL/GenBank/DDBJ databases">
        <authorList>
            <consortium name="Molecular Ecology Group"/>
        </authorList>
    </citation>
    <scope>NUCLEOTIDE SEQUENCE</scope>
    <source>
        <strain evidence="13">TBG_1078</strain>
    </source>
</reference>
<dbReference type="InterPro" id="IPR037944">
    <property type="entry name" value="PRX5-like"/>
</dbReference>
<dbReference type="GO" id="GO:0034599">
    <property type="term" value="P:cellular response to oxidative stress"/>
    <property type="evidence" value="ECO:0007669"/>
    <property type="project" value="InterPro"/>
</dbReference>
<dbReference type="FunFam" id="3.40.30.10:FF:000020">
    <property type="entry name" value="Peroxiredoxin"/>
    <property type="match status" value="1"/>
</dbReference>
<dbReference type="PROSITE" id="PS51352">
    <property type="entry name" value="THIOREDOXIN_2"/>
    <property type="match status" value="1"/>
</dbReference>
<evidence type="ECO:0000256" key="10">
    <source>
        <dbReference type="RuleBase" id="RU366011"/>
    </source>
</evidence>
<accession>A0A811Y792</accession>
<feature type="region of interest" description="Disordered" evidence="11">
    <location>
        <begin position="1"/>
        <end position="27"/>
    </location>
</feature>
<evidence type="ECO:0000256" key="5">
    <source>
        <dbReference type="ARBA" id="ARBA00022862"/>
    </source>
</evidence>
<keyword evidence="5 10" id="KW-0049">Antioxidant</keyword>
<dbReference type="EC" id="1.11.1.24" evidence="10"/>
<organism evidence="13 14">
    <name type="scientific">Nyctereutes procyonoides</name>
    <name type="common">Raccoon dog</name>
    <name type="synonym">Canis procyonoides</name>
    <dbReference type="NCBI Taxonomy" id="34880"/>
    <lineage>
        <taxon>Eukaryota</taxon>
        <taxon>Metazoa</taxon>
        <taxon>Chordata</taxon>
        <taxon>Craniata</taxon>
        <taxon>Vertebrata</taxon>
        <taxon>Euteleostomi</taxon>
        <taxon>Mammalia</taxon>
        <taxon>Eutheria</taxon>
        <taxon>Laurasiatheria</taxon>
        <taxon>Carnivora</taxon>
        <taxon>Caniformia</taxon>
        <taxon>Canidae</taxon>
        <taxon>Nyctereutes</taxon>
    </lineage>
</organism>
<evidence type="ECO:0000256" key="8">
    <source>
        <dbReference type="ARBA" id="ARBA00049091"/>
    </source>
</evidence>
<keyword evidence="4 10" id="KW-0575">Peroxidase</keyword>
<evidence type="ECO:0000313" key="14">
    <source>
        <dbReference type="Proteomes" id="UP000645828"/>
    </source>
</evidence>
<comment type="subcellular location">
    <subcellularLocation>
        <location evidence="2">Peroxisome matrix</location>
    </subcellularLocation>
</comment>
<dbReference type="EMBL" id="CAJHUB010000654">
    <property type="protein sequence ID" value="CAD7670121.1"/>
    <property type="molecule type" value="Genomic_DNA"/>
</dbReference>
<dbReference type="InterPro" id="IPR036249">
    <property type="entry name" value="Thioredoxin-like_sf"/>
</dbReference>
<dbReference type="GO" id="GO:0042744">
    <property type="term" value="P:hydrogen peroxide catabolic process"/>
    <property type="evidence" value="ECO:0007669"/>
    <property type="project" value="TreeGrafter"/>
</dbReference>
<dbReference type="Gene3D" id="3.40.30.10">
    <property type="entry name" value="Glutaredoxin"/>
    <property type="match status" value="1"/>
</dbReference>
<dbReference type="CDD" id="cd03013">
    <property type="entry name" value="PRX5_like"/>
    <property type="match status" value="1"/>
</dbReference>
<evidence type="ECO:0000256" key="4">
    <source>
        <dbReference type="ARBA" id="ARBA00022559"/>
    </source>
</evidence>
<dbReference type="InterPro" id="IPR013766">
    <property type="entry name" value="Thioredoxin_domain"/>
</dbReference>
<dbReference type="PANTHER" id="PTHR10430">
    <property type="entry name" value="PEROXIREDOXIN"/>
    <property type="match status" value="1"/>
</dbReference>
<evidence type="ECO:0000256" key="6">
    <source>
        <dbReference type="ARBA" id="ARBA00023002"/>
    </source>
</evidence>
<dbReference type="GO" id="GO:0045454">
    <property type="term" value="P:cell redox homeostasis"/>
    <property type="evidence" value="ECO:0007669"/>
    <property type="project" value="TreeGrafter"/>
</dbReference>
<proteinExistence type="inferred from homology"/>
<dbReference type="Pfam" id="PF08534">
    <property type="entry name" value="Redoxin"/>
    <property type="match status" value="1"/>
</dbReference>
<keyword evidence="6 10" id="KW-0560">Oxidoreductase</keyword>
<evidence type="ECO:0000256" key="1">
    <source>
        <dbReference type="ARBA" id="ARBA00003330"/>
    </source>
</evidence>
<dbReference type="Proteomes" id="UP000645828">
    <property type="component" value="Unassembled WGS sequence"/>
</dbReference>
<evidence type="ECO:0000256" key="7">
    <source>
        <dbReference type="ARBA" id="ARBA00023284"/>
    </source>
</evidence>
<feature type="domain" description="Thioredoxin" evidence="12">
    <location>
        <begin position="87"/>
        <end position="245"/>
    </location>
</feature>
<dbReference type="AlphaFoldDB" id="A0A811Y792"/>
<evidence type="ECO:0000313" key="13">
    <source>
        <dbReference type="EMBL" id="CAD7670121.1"/>
    </source>
</evidence>
<name>A0A811Y792_NYCPR</name>
<evidence type="ECO:0000256" key="2">
    <source>
        <dbReference type="ARBA" id="ARBA00004253"/>
    </source>
</evidence>
<keyword evidence="7 10" id="KW-0676">Redox-active center</keyword>
<feature type="active site" description="Cysteine sulfenic acid (-SOH) intermediate" evidence="9">
    <location>
        <position position="131"/>
    </location>
</feature>
<comment type="catalytic activity">
    <reaction evidence="8 10">
        <text>a hydroperoxide + [thioredoxin]-dithiol = an alcohol + [thioredoxin]-disulfide + H2O</text>
        <dbReference type="Rhea" id="RHEA:62620"/>
        <dbReference type="Rhea" id="RHEA-COMP:10698"/>
        <dbReference type="Rhea" id="RHEA-COMP:10700"/>
        <dbReference type="ChEBI" id="CHEBI:15377"/>
        <dbReference type="ChEBI" id="CHEBI:29950"/>
        <dbReference type="ChEBI" id="CHEBI:30879"/>
        <dbReference type="ChEBI" id="CHEBI:35924"/>
        <dbReference type="ChEBI" id="CHEBI:50058"/>
        <dbReference type="EC" id="1.11.1.24"/>
    </reaction>
</comment>
<gene>
    <name evidence="13" type="ORF">NYPRO_LOCUS2916</name>
</gene>
<dbReference type="GO" id="GO:0005782">
    <property type="term" value="C:peroxisomal matrix"/>
    <property type="evidence" value="ECO:0007669"/>
    <property type="project" value="UniProtKB-SubCell"/>
</dbReference>
<dbReference type="PANTHER" id="PTHR10430:SF16">
    <property type="entry name" value="PEROXIREDOXIN-5, MITOCHONDRIAL"/>
    <property type="match status" value="1"/>
</dbReference>